<dbReference type="Gene3D" id="1.20.1310.10">
    <property type="entry name" value="Cullin Repeats"/>
    <property type="match status" value="1"/>
</dbReference>
<comment type="caution">
    <text evidence="3">The sequence shown here is derived from an EMBL/GenBank/DDBJ whole genome shotgun (WGS) entry which is preliminary data.</text>
</comment>
<dbReference type="Proteomes" id="UP000283509">
    <property type="component" value="Unassembled WGS sequence"/>
</dbReference>
<dbReference type="InterPro" id="IPR016159">
    <property type="entry name" value="Cullin_repeat-like_dom_sf"/>
</dbReference>
<dbReference type="PANTHER" id="PTHR46636:SF1">
    <property type="entry name" value="CDK2-ASSOCIATED AND CULLIN DOMAIN-CONTAINING PROTEIN 1"/>
    <property type="match status" value="1"/>
</dbReference>
<dbReference type="InterPro" id="IPR001373">
    <property type="entry name" value="Cullin_N"/>
</dbReference>
<protein>
    <recommendedName>
        <fullName evidence="2">Cullin N-terminal domain-containing protein</fullName>
    </recommendedName>
</protein>
<reference evidence="3 4" key="1">
    <citation type="submission" date="2018-04" db="EMBL/GenBank/DDBJ databases">
        <authorList>
            <person name="Zhang X."/>
            <person name="Yuan J."/>
            <person name="Li F."/>
            <person name="Xiang J."/>
        </authorList>
    </citation>
    <scope>NUCLEOTIDE SEQUENCE [LARGE SCALE GENOMIC DNA]</scope>
    <source>
        <tissue evidence="3">Muscle</tissue>
    </source>
</reference>
<proteinExistence type="inferred from homology"/>
<gene>
    <name evidence="3" type="ORF">C7M84_004593</name>
</gene>
<feature type="domain" description="Cullin N-terminal" evidence="2">
    <location>
        <begin position="31"/>
        <end position="203"/>
    </location>
</feature>
<reference evidence="3 4" key="2">
    <citation type="submission" date="2019-01" db="EMBL/GenBank/DDBJ databases">
        <title>The decoding of complex shrimp genome reveals the adaptation for benthos swimmer, frequently molting mechanism and breeding impact on genome.</title>
        <authorList>
            <person name="Sun Y."/>
            <person name="Gao Y."/>
            <person name="Yu Y."/>
        </authorList>
    </citation>
    <scope>NUCLEOTIDE SEQUENCE [LARGE SCALE GENOMIC DNA]</scope>
    <source>
        <tissue evidence="3">Muscle</tissue>
    </source>
</reference>
<dbReference type="GO" id="GO:0000082">
    <property type="term" value="P:G1/S transition of mitotic cell cycle"/>
    <property type="evidence" value="ECO:0007669"/>
    <property type="project" value="TreeGrafter"/>
</dbReference>
<dbReference type="GO" id="GO:0006511">
    <property type="term" value="P:ubiquitin-dependent protein catabolic process"/>
    <property type="evidence" value="ECO:0007669"/>
    <property type="project" value="InterPro"/>
</dbReference>
<name>A0A3R7QSP2_PENVA</name>
<organism evidence="3 4">
    <name type="scientific">Penaeus vannamei</name>
    <name type="common">Whiteleg shrimp</name>
    <name type="synonym">Litopenaeus vannamei</name>
    <dbReference type="NCBI Taxonomy" id="6689"/>
    <lineage>
        <taxon>Eukaryota</taxon>
        <taxon>Metazoa</taxon>
        <taxon>Ecdysozoa</taxon>
        <taxon>Arthropoda</taxon>
        <taxon>Crustacea</taxon>
        <taxon>Multicrustacea</taxon>
        <taxon>Malacostraca</taxon>
        <taxon>Eumalacostraca</taxon>
        <taxon>Eucarida</taxon>
        <taxon>Decapoda</taxon>
        <taxon>Dendrobranchiata</taxon>
        <taxon>Penaeoidea</taxon>
        <taxon>Penaeidae</taxon>
        <taxon>Penaeus</taxon>
    </lineage>
</organism>
<evidence type="ECO:0000256" key="1">
    <source>
        <dbReference type="ARBA" id="ARBA00006019"/>
    </source>
</evidence>
<dbReference type="GO" id="GO:0031625">
    <property type="term" value="F:ubiquitin protein ligase binding"/>
    <property type="evidence" value="ECO:0007669"/>
    <property type="project" value="InterPro"/>
</dbReference>
<dbReference type="PANTHER" id="PTHR46636">
    <property type="entry name" value="CDK2-ASSOCIATED AND CULLIN DOMAIN-CONTAINING PROTEIN 1"/>
    <property type="match status" value="1"/>
</dbReference>
<evidence type="ECO:0000313" key="3">
    <source>
        <dbReference type="EMBL" id="ROT76778.1"/>
    </source>
</evidence>
<dbReference type="AlphaFoldDB" id="A0A3R7QSP2"/>
<sequence length="225" mass="25844">MSSADQNSSNTPRRALAMTSMSDEDYCNTYWPQLREAVDRLLQGPPSPPHTGPVIQFEPMYSAAYKCVCQQYSEALYNDLTSHINKHFLKVAEDMQDVDDLHLIDSYYSLIHRVMYSLDGIIPIFTYLNRVYVETKLSSTLRTELQKIFCTAVIDPVIARLLALIKHITEAKPFYVAPHVLASLVKNLYKLRPAYAQTYPQVFCLQCVSTNSQTTLWRRRNSRPP</sequence>
<keyword evidence="4" id="KW-1185">Reference proteome</keyword>
<evidence type="ECO:0000313" key="4">
    <source>
        <dbReference type="Proteomes" id="UP000283509"/>
    </source>
</evidence>
<dbReference type="SUPFAM" id="SSF74788">
    <property type="entry name" value="Cullin repeat-like"/>
    <property type="match status" value="1"/>
</dbReference>
<evidence type="ECO:0000259" key="2">
    <source>
        <dbReference type="Pfam" id="PF00888"/>
    </source>
</evidence>
<comment type="similarity">
    <text evidence="1">Belongs to the cullin family.</text>
</comment>
<dbReference type="EMBL" id="QCYY01001609">
    <property type="protein sequence ID" value="ROT76778.1"/>
    <property type="molecule type" value="Genomic_DNA"/>
</dbReference>
<dbReference type="Pfam" id="PF00888">
    <property type="entry name" value="Cullin"/>
    <property type="match status" value="1"/>
</dbReference>
<dbReference type="OrthoDB" id="8172509at2759"/>
<dbReference type="InterPro" id="IPR042652">
    <property type="entry name" value="CACUL1"/>
</dbReference>
<dbReference type="GO" id="GO:0019901">
    <property type="term" value="F:protein kinase binding"/>
    <property type="evidence" value="ECO:0007669"/>
    <property type="project" value="TreeGrafter"/>
</dbReference>
<accession>A0A3R7QSP2</accession>
<dbReference type="STRING" id="6689.A0A3R7QSP2"/>